<reference evidence="1" key="1">
    <citation type="submission" date="2021-05" db="EMBL/GenBank/DDBJ databases">
        <authorList>
            <person name="Scholz U."/>
            <person name="Mascher M."/>
            <person name="Fiebig A."/>
        </authorList>
    </citation>
    <scope>NUCLEOTIDE SEQUENCE [LARGE SCALE GENOMIC DNA]</scope>
</reference>
<protein>
    <submittedName>
        <fullName evidence="1">Uncharacterized protein</fullName>
    </submittedName>
</protein>
<sequence>MDADADADAWWSDNAEELDEICREAEKDAASRNPSVTPAPVTQYLPTSAAASGPPPSSSTTTTSAAFPSRVSAPSHASAASAAPISRLPAAPNDTAASAFPLSTVPAAPHASATPLYRMPAGRNATATATSPYSLSHTSAAAARAPASPAADFFSPPRELSQRATASGGFSPPRELSQRPPEASVAAAEDSDCQIIEAMGTAGTDRFRSNLPRERNARVSSQTPVKSANTRGRQARVPPREKSTEELKLQRELERALKQMNDMRNENTGLKKGMQNKDLEIQAKEEEIHNLKKTNAACSAKDICSTRMDIDQSANEALQAGGSCWTSTRRAEKLNGKNKELCSSRDGTSTSGAYLEENAHLELKSNKCTDIKAKGVQTDLPLNNEHLERKKVPINNISSSLCAIWGRPANSMLGRSLISKILASCSEEMLTLLQSTRLLEKCENSSEESSSMNNAISEVYDIIIKINSDTVPIQTLLEALLNLCVVGNVVVVGRSLRILYSILQNLLTHGIKSNQRNNVIIDTYANNNMEIESNNTLLNAPGMENLVRNEDGLHIGNMFLPSTFWPSFFTAVLQIALKYSEESIRVDALSIIILIVRTSDPKVEREKFGFTSVMESLHPLLQKENGLLVKKHSVHLLFLLLNCPAMLKLLCNGGTDGSEMMEVGSENDRPQQAISSVLKDLSECLTCGEATTSLELKLCRLVINLLAFIASSGKLGYQVLLDSVAANGASFLELIIEVLASQMEHEVDFSTEVHELLKERYLLMREALILLNRLASHAMFSKPTLEVLIGSKQCASLTIDTANRLPQRSKYPLRHLGEINPQMANDLAELAQKFRSRVYGFLEEQQHSKAEHSNPSAPGKSSHLPPRVPR</sequence>
<evidence type="ECO:0000313" key="2">
    <source>
        <dbReference type="Proteomes" id="UP001732700"/>
    </source>
</evidence>
<name>A0ACD5Z2Q7_AVESA</name>
<dbReference type="EnsemblPlants" id="AVESA.00010b.r2.6CG1118700.2">
    <property type="protein sequence ID" value="AVESA.00010b.r2.6CG1118700.2.CDS"/>
    <property type="gene ID" value="AVESA.00010b.r2.6CG1118700"/>
</dbReference>
<accession>A0ACD5Z2Q7</accession>
<keyword evidence="2" id="KW-1185">Reference proteome</keyword>
<dbReference type="Proteomes" id="UP001732700">
    <property type="component" value="Chromosome 6C"/>
</dbReference>
<evidence type="ECO:0000313" key="1">
    <source>
        <dbReference type="EnsemblPlants" id="AVESA.00010b.r2.6CG1118700.2.CDS"/>
    </source>
</evidence>
<proteinExistence type="predicted"/>
<organism evidence="1 2">
    <name type="scientific">Avena sativa</name>
    <name type="common">Oat</name>
    <dbReference type="NCBI Taxonomy" id="4498"/>
    <lineage>
        <taxon>Eukaryota</taxon>
        <taxon>Viridiplantae</taxon>
        <taxon>Streptophyta</taxon>
        <taxon>Embryophyta</taxon>
        <taxon>Tracheophyta</taxon>
        <taxon>Spermatophyta</taxon>
        <taxon>Magnoliopsida</taxon>
        <taxon>Liliopsida</taxon>
        <taxon>Poales</taxon>
        <taxon>Poaceae</taxon>
        <taxon>BOP clade</taxon>
        <taxon>Pooideae</taxon>
        <taxon>Poodae</taxon>
        <taxon>Poeae</taxon>
        <taxon>Poeae Chloroplast Group 1 (Aveneae type)</taxon>
        <taxon>Aveninae</taxon>
        <taxon>Avena</taxon>
    </lineage>
</organism>
<reference evidence="1" key="2">
    <citation type="submission" date="2025-09" db="UniProtKB">
        <authorList>
            <consortium name="EnsemblPlants"/>
        </authorList>
    </citation>
    <scope>IDENTIFICATION</scope>
</reference>